<evidence type="ECO:0000313" key="4">
    <source>
        <dbReference type="EMBL" id="XDV56851.1"/>
    </source>
</evidence>
<feature type="domain" description="Response regulatory" evidence="3">
    <location>
        <begin position="2"/>
        <end position="113"/>
    </location>
</feature>
<dbReference type="PANTHER" id="PTHR44591:SF21">
    <property type="entry name" value="TWO-COMPONENT RESPONSE REGULATOR"/>
    <property type="match status" value="1"/>
</dbReference>
<dbReference type="GO" id="GO:0000160">
    <property type="term" value="P:phosphorelay signal transduction system"/>
    <property type="evidence" value="ECO:0007669"/>
    <property type="project" value="InterPro"/>
</dbReference>
<dbReference type="PANTHER" id="PTHR44591">
    <property type="entry name" value="STRESS RESPONSE REGULATOR PROTEIN 1"/>
    <property type="match status" value="1"/>
</dbReference>
<dbReference type="AlphaFoldDB" id="A0AB39XHG9"/>
<protein>
    <submittedName>
        <fullName evidence="4">Response regulator transcription factor</fullName>
    </submittedName>
</protein>
<dbReference type="InterPro" id="IPR001789">
    <property type="entry name" value="Sig_transdc_resp-reg_receiver"/>
</dbReference>
<sequence>MRILVVEDDLLIREFVVEALREEGYEVIHAANGEDALEWCGKRVADVLVTDVRMPGRVDGWQIAERCREQDPDLPVIYTSGFSPVAPRPVSGSLFLQKPYDPAEIVRAVNTMARRASPS</sequence>
<dbReference type="InterPro" id="IPR011006">
    <property type="entry name" value="CheY-like_superfamily"/>
</dbReference>
<evidence type="ECO:0000259" key="3">
    <source>
        <dbReference type="PROSITE" id="PS50110"/>
    </source>
</evidence>
<accession>A0AB39XHG9</accession>
<dbReference type="Pfam" id="PF00072">
    <property type="entry name" value="Response_reg"/>
    <property type="match status" value="1"/>
</dbReference>
<dbReference type="SMART" id="SM00448">
    <property type="entry name" value="REC"/>
    <property type="match status" value="1"/>
</dbReference>
<dbReference type="SUPFAM" id="SSF52172">
    <property type="entry name" value="CheY-like"/>
    <property type="match status" value="1"/>
</dbReference>
<dbReference type="InterPro" id="IPR050595">
    <property type="entry name" value="Bact_response_regulator"/>
</dbReference>
<evidence type="ECO:0000256" key="1">
    <source>
        <dbReference type="ARBA" id="ARBA00022553"/>
    </source>
</evidence>
<keyword evidence="1 2" id="KW-0597">Phosphoprotein</keyword>
<name>A0AB39XHG9_9BRAD</name>
<dbReference type="RefSeq" id="WP_027520175.1">
    <property type="nucleotide sequence ID" value="NZ_CP165734.1"/>
</dbReference>
<organism evidence="4">
    <name type="scientific">Bradyrhizobium sp. LLZ17</name>
    <dbReference type="NCBI Taxonomy" id="3239388"/>
    <lineage>
        <taxon>Bacteria</taxon>
        <taxon>Pseudomonadati</taxon>
        <taxon>Pseudomonadota</taxon>
        <taxon>Alphaproteobacteria</taxon>
        <taxon>Hyphomicrobiales</taxon>
        <taxon>Nitrobacteraceae</taxon>
        <taxon>Bradyrhizobium</taxon>
    </lineage>
</organism>
<gene>
    <name evidence="4" type="ORF">AB8Z38_30305</name>
</gene>
<evidence type="ECO:0000256" key="2">
    <source>
        <dbReference type="PROSITE-ProRule" id="PRU00169"/>
    </source>
</evidence>
<dbReference type="Gene3D" id="3.40.50.2300">
    <property type="match status" value="1"/>
</dbReference>
<dbReference type="EMBL" id="CP165734">
    <property type="protein sequence ID" value="XDV56851.1"/>
    <property type="molecule type" value="Genomic_DNA"/>
</dbReference>
<reference evidence="4" key="1">
    <citation type="submission" date="2024-08" db="EMBL/GenBank/DDBJ databases">
        <authorList>
            <person name="Chaddad Z."/>
            <person name="Lamrabet M."/>
            <person name="Bouhnik O."/>
            <person name="Alami S."/>
            <person name="Wipf D."/>
            <person name="Courty P.E."/>
            <person name="Missbah El Idrissi M."/>
        </authorList>
    </citation>
    <scope>NUCLEOTIDE SEQUENCE</scope>
    <source>
        <strain evidence="4">LLZ17</strain>
    </source>
</reference>
<dbReference type="CDD" id="cd00156">
    <property type="entry name" value="REC"/>
    <property type="match status" value="1"/>
</dbReference>
<proteinExistence type="predicted"/>
<dbReference type="PROSITE" id="PS50110">
    <property type="entry name" value="RESPONSE_REGULATORY"/>
    <property type="match status" value="1"/>
</dbReference>
<feature type="modified residue" description="4-aspartylphosphate" evidence="2">
    <location>
        <position position="51"/>
    </location>
</feature>